<dbReference type="EC" id="2.7.11.1" evidence="3"/>
<dbReference type="InterPro" id="IPR004041">
    <property type="entry name" value="NAF_dom"/>
</dbReference>
<comment type="catalytic activity">
    <reaction evidence="11">
        <text>L-seryl-[protein] + ATP = O-phospho-L-seryl-[protein] + ADP + H(+)</text>
        <dbReference type="Rhea" id="RHEA:17989"/>
        <dbReference type="Rhea" id="RHEA-COMP:9863"/>
        <dbReference type="Rhea" id="RHEA-COMP:11604"/>
        <dbReference type="ChEBI" id="CHEBI:15378"/>
        <dbReference type="ChEBI" id="CHEBI:29999"/>
        <dbReference type="ChEBI" id="CHEBI:30616"/>
        <dbReference type="ChEBI" id="CHEBI:83421"/>
        <dbReference type="ChEBI" id="CHEBI:456216"/>
        <dbReference type="EC" id="2.7.11.1"/>
    </reaction>
</comment>
<dbReference type="PROSITE" id="PS00107">
    <property type="entry name" value="PROTEIN_KINASE_ATP"/>
    <property type="match status" value="1"/>
</dbReference>
<evidence type="ECO:0000256" key="9">
    <source>
        <dbReference type="ARBA" id="ARBA00023211"/>
    </source>
</evidence>
<dbReference type="PANTHER" id="PTHR43895:SF151">
    <property type="entry name" value="CBL-INTERACTING SERINE_THREONINE-PROTEIN KINASE 11"/>
    <property type="match status" value="1"/>
</dbReference>
<accession>A0A0K9NW79</accession>
<dbReference type="Gene3D" id="3.30.310.80">
    <property type="entry name" value="Kinase associated domain 1, KA1"/>
    <property type="match status" value="1"/>
</dbReference>
<keyword evidence="15" id="KW-1133">Transmembrane helix</keyword>
<dbReference type="FunFam" id="3.30.200.20:FF:000042">
    <property type="entry name" value="Aurora kinase A"/>
    <property type="match status" value="1"/>
</dbReference>
<feature type="transmembrane region" description="Helical" evidence="15">
    <location>
        <begin position="195"/>
        <end position="214"/>
    </location>
</feature>
<evidence type="ECO:0000256" key="6">
    <source>
        <dbReference type="ARBA" id="ARBA00022741"/>
    </source>
</evidence>
<reference evidence="19" key="1">
    <citation type="journal article" date="2016" name="Nature">
        <title>The genome of the seagrass Zostera marina reveals angiosperm adaptation to the sea.</title>
        <authorList>
            <person name="Olsen J.L."/>
            <person name="Rouze P."/>
            <person name="Verhelst B."/>
            <person name="Lin Y.-C."/>
            <person name="Bayer T."/>
            <person name="Collen J."/>
            <person name="Dattolo E."/>
            <person name="De Paoli E."/>
            <person name="Dittami S."/>
            <person name="Maumus F."/>
            <person name="Michel G."/>
            <person name="Kersting A."/>
            <person name="Lauritano C."/>
            <person name="Lohaus R."/>
            <person name="Toepel M."/>
            <person name="Tonon T."/>
            <person name="Vanneste K."/>
            <person name="Amirebrahimi M."/>
            <person name="Brakel J."/>
            <person name="Bostroem C."/>
            <person name="Chovatia M."/>
            <person name="Grimwood J."/>
            <person name="Jenkins J.W."/>
            <person name="Jueterbock A."/>
            <person name="Mraz A."/>
            <person name="Stam W.T."/>
            <person name="Tice H."/>
            <person name="Bornberg-Bauer E."/>
            <person name="Green P.J."/>
            <person name="Pearson G.A."/>
            <person name="Procaccini G."/>
            <person name="Duarte C.M."/>
            <person name="Schmutz J."/>
            <person name="Reusch T.B.H."/>
            <person name="Van de Peer Y."/>
        </authorList>
    </citation>
    <scope>NUCLEOTIDE SEQUENCE [LARGE SCALE GENOMIC DNA]</scope>
    <source>
        <strain evidence="19">cv. Finnish</strain>
    </source>
</reference>
<evidence type="ECO:0000313" key="18">
    <source>
        <dbReference type="EMBL" id="KMZ60903.1"/>
    </source>
</evidence>
<evidence type="ECO:0000256" key="4">
    <source>
        <dbReference type="ARBA" id="ARBA00022527"/>
    </source>
</evidence>
<name>A0A0K9NW79_ZOSMR</name>
<dbReference type="EMBL" id="LFYR01001565">
    <property type="protein sequence ID" value="KMZ60903.1"/>
    <property type="molecule type" value="Genomic_DNA"/>
</dbReference>
<dbReference type="Gene3D" id="3.30.200.20">
    <property type="entry name" value="Phosphorylase Kinase, domain 1"/>
    <property type="match status" value="1"/>
</dbReference>
<dbReference type="Pfam" id="PF00069">
    <property type="entry name" value="Pkinase"/>
    <property type="match status" value="1"/>
</dbReference>
<dbReference type="OrthoDB" id="193931at2759"/>
<keyword evidence="15" id="KW-0472">Membrane</keyword>
<keyword evidence="4 14" id="KW-0723">Serine/threonine-protein kinase</keyword>
<comment type="similarity">
    <text evidence="2">Belongs to the protein kinase superfamily. CAMK Ser/Thr protein kinase family. SNF1 subfamily.</text>
</comment>
<feature type="domain" description="Protein kinase" evidence="16">
    <location>
        <begin position="13"/>
        <end position="268"/>
    </location>
</feature>
<dbReference type="PROSITE" id="PS50816">
    <property type="entry name" value="NAF"/>
    <property type="match status" value="1"/>
</dbReference>
<comment type="function">
    <text evidence="12">CIPK serine-threonine protein kinases interact with CBL proteins. Binding of a CBL protein to the regulatory NAF domain of CIPK protein lead to the activation of the kinase in a calcium-dependent manner.</text>
</comment>
<dbReference type="GO" id="GO:0004674">
    <property type="term" value="F:protein serine/threonine kinase activity"/>
    <property type="evidence" value="ECO:0000318"/>
    <property type="project" value="GO_Central"/>
</dbReference>
<comment type="caution">
    <text evidence="18">The sequence shown here is derived from an EMBL/GenBank/DDBJ whole genome shotgun (WGS) entry which is preliminary data.</text>
</comment>
<gene>
    <name evidence="18" type="ORF">ZOSMA_56G01340</name>
</gene>
<dbReference type="SMR" id="A0A0K9NW79"/>
<dbReference type="SMART" id="SM00220">
    <property type="entry name" value="S_TKc"/>
    <property type="match status" value="1"/>
</dbReference>
<dbReference type="Proteomes" id="UP000036987">
    <property type="component" value="Unassembled WGS sequence"/>
</dbReference>
<evidence type="ECO:0000256" key="7">
    <source>
        <dbReference type="ARBA" id="ARBA00022777"/>
    </source>
</evidence>
<dbReference type="OMA" id="TFHESEW"/>
<keyword evidence="15" id="KW-0812">Transmembrane</keyword>
<dbReference type="Gene3D" id="1.10.510.10">
    <property type="entry name" value="Transferase(Phosphotransferase) domain 1"/>
    <property type="match status" value="1"/>
</dbReference>
<dbReference type="PROSITE" id="PS50011">
    <property type="entry name" value="PROTEIN_KINASE_DOM"/>
    <property type="match status" value="1"/>
</dbReference>
<dbReference type="FunFam" id="1.10.510.10:FF:000303">
    <property type="entry name" value="Non-specific serine/threonine protein kinase"/>
    <property type="match status" value="1"/>
</dbReference>
<keyword evidence="8 13" id="KW-0067">ATP-binding</keyword>
<comment type="catalytic activity">
    <reaction evidence="10">
        <text>L-threonyl-[protein] + ATP = O-phospho-L-threonyl-[protein] + ADP + H(+)</text>
        <dbReference type="Rhea" id="RHEA:46608"/>
        <dbReference type="Rhea" id="RHEA-COMP:11060"/>
        <dbReference type="Rhea" id="RHEA-COMP:11605"/>
        <dbReference type="ChEBI" id="CHEBI:15378"/>
        <dbReference type="ChEBI" id="CHEBI:30013"/>
        <dbReference type="ChEBI" id="CHEBI:30616"/>
        <dbReference type="ChEBI" id="CHEBI:61977"/>
        <dbReference type="ChEBI" id="CHEBI:456216"/>
        <dbReference type="EC" id="2.7.11.1"/>
    </reaction>
</comment>
<feature type="binding site" evidence="13">
    <location>
        <position position="42"/>
    </location>
    <ligand>
        <name>ATP</name>
        <dbReference type="ChEBI" id="CHEBI:30616"/>
    </ligand>
</feature>
<evidence type="ECO:0000256" key="2">
    <source>
        <dbReference type="ARBA" id="ARBA00006234"/>
    </source>
</evidence>
<evidence type="ECO:0000256" key="5">
    <source>
        <dbReference type="ARBA" id="ARBA00022679"/>
    </source>
</evidence>
<evidence type="ECO:0000256" key="10">
    <source>
        <dbReference type="ARBA" id="ARBA00047899"/>
    </source>
</evidence>
<keyword evidence="5" id="KW-0808">Transferase</keyword>
<evidence type="ECO:0000256" key="12">
    <source>
        <dbReference type="ARBA" id="ARBA00058225"/>
    </source>
</evidence>
<feature type="domain" description="NAF" evidence="17">
    <location>
        <begin position="297"/>
        <end position="321"/>
    </location>
</feature>
<keyword evidence="7 18" id="KW-0418">Kinase</keyword>
<dbReference type="GO" id="GO:0005524">
    <property type="term" value="F:ATP binding"/>
    <property type="evidence" value="ECO:0007669"/>
    <property type="project" value="UniProtKB-UniRule"/>
</dbReference>
<evidence type="ECO:0000256" key="15">
    <source>
        <dbReference type="SAM" id="Phobius"/>
    </source>
</evidence>
<dbReference type="STRING" id="29655.A0A0K9NW79"/>
<evidence type="ECO:0000256" key="3">
    <source>
        <dbReference type="ARBA" id="ARBA00012513"/>
    </source>
</evidence>
<evidence type="ECO:0000256" key="14">
    <source>
        <dbReference type="RuleBase" id="RU000304"/>
    </source>
</evidence>
<evidence type="ECO:0000256" key="1">
    <source>
        <dbReference type="ARBA" id="ARBA00001936"/>
    </source>
</evidence>
<dbReference type="Pfam" id="PF03822">
    <property type="entry name" value="NAF"/>
    <property type="match status" value="1"/>
</dbReference>
<dbReference type="PANTHER" id="PTHR43895">
    <property type="entry name" value="CALCIUM/CALMODULIN-DEPENDENT PROTEIN KINASE KINASE-RELATED"/>
    <property type="match status" value="1"/>
</dbReference>
<dbReference type="SUPFAM" id="SSF56112">
    <property type="entry name" value="Protein kinase-like (PK-like)"/>
    <property type="match status" value="1"/>
</dbReference>
<evidence type="ECO:0000313" key="19">
    <source>
        <dbReference type="Proteomes" id="UP000036987"/>
    </source>
</evidence>
<protein>
    <recommendedName>
        <fullName evidence="3">non-specific serine/threonine protein kinase</fullName>
        <ecNumber evidence="3">2.7.11.1</ecNumber>
    </recommendedName>
</protein>
<dbReference type="PROSITE" id="PS00108">
    <property type="entry name" value="PROTEIN_KINASE_ST"/>
    <property type="match status" value="1"/>
</dbReference>
<dbReference type="AlphaFoldDB" id="A0A0K9NW79"/>
<dbReference type="GO" id="GO:0007165">
    <property type="term" value="P:signal transduction"/>
    <property type="evidence" value="ECO:0000318"/>
    <property type="project" value="GO_Central"/>
</dbReference>
<dbReference type="InterPro" id="IPR017441">
    <property type="entry name" value="Protein_kinase_ATP_BS"/>
</dbReference>
<evidence type="ECO:0000259" key="16">
    <source>
        <dbReference type="PROSITE" id="PS50011"/>
    </source>
</evidence>
<dbReference type="GO" id="GO:0106310">
    <property type="term" value="F:protein serine kinase activity"/>
    <property type="evidence" value="ECO:0007669"/>
    <property type="project" value="RHEA"/>
</dbReference>
<comment type="cofactor">
    <cofactor evidence="1">
        <name>Mn(2+)</name>
        <dbReference type="ChEBI" id="CHEBI:29035"/>
    </cofactor>
</comment>
<keyword evidence="9" id="KW-0464">Manganese</keyword>
<evidence type="ECO:0000256" key="8">
    <source>
        <dbReference type="ARBA" id="ARBA00022840"/>
    </source>
</evidence>
<evidence type="ECO:0000256" key="13">
    <source>
        <dbReference type="PROSITE-ProRule" id="PRU10141"/>
    </source>
</evidence>
<sequence>MMSATKKMLFGKYEIGKLLGCGAFAKVYHGRDVSNGKSVAIKCFNKNKIQDSNLTSNIKTEISIMRRLRHQNIVRLFEVLASRNKIYFVIEFVKGGELFTRIEKTGRVTENVARGYFRQLISAVGYCHSRGVFHRDLKPENVLIDDKGDLKITDFGLSAVKGQVRKDGMFHTWCGTPAYVAPEILRKRGYDGAMVDIWSCGIILFVIIAGYLPFNDSNLIGMYKKICNGTYRCPKWASPELKHLISRLLDTNTDTRISIDEILNDPWFVKDLGKEELEKLSRFHSRVEKMEKKVEIDVSEEMNAFDIIALSTGFSLSGLFEPDPTQERFICSGQADSVLQQLEDEWMKERSMDVERRQRDGVWTGLNIRGRTGKLSSTVVVYRLNREMVVVEVVFYDDESKARGRPALSNLRC</sequence>
<dbReference type="InterPro" id="IPR018451">
    <property type="entry name" value="NAF/FISL_domain"/>
</dbReference>
<keyword evidence="6 13" id="KW-0547">Nucleotide-binding</keyword>
<dbReference type="InterPro" id="IPR008271">
    <property type="entry name" value="Ser/Thr_kinase_AS"/>
</dbReference>
<dbReference type="InterPro" id="IPR000719">
    <property type="entry name" value="Prot_kinase_dom"/>
</dbReference>
<keyword evidence="19" id="KW-1185">Reference proteome</keyword>
<evidence type="ECO:0000259" key="17">
    <source>
        <dbReference type="PROSITE" id="PS50816"/>
    </source>
</evidence>
<dbReference type="InterPro" id="IPR011009">
    <property type="entry name" value="Kinase-like_dom_sf"/>
</dbReference>
<evidence type="ECO:0000256" key="11">
    <source>
        <dbReference type="ARBA" id="ARBA00048679"/>
    </source>
</evidence>
<organism evidence="18 19">
    <name type="scientific">Zostera marina</name>
    <name type="common">Eelgrass</name>
    <dbReference type="NCBI Taxonomy" id="29655"/>
    <lineage>
        <taxon>Eukaryota</taxon>
        <taxon>Viridiplantae</taxon>
        <taxon>Streptophyta</taxon>
        <taxon>Embryophyta</taxon>
        <taxon>Tracheophyta</taxon>
        <taxon>Spermatophyta</taxon>
        <taxon>Magnoliopsida</taxon>
        <taxon>Liliopsida</taxon>
        <taxon>Zosteraceae</taxon>
        <taxon>Zostera</taxon>
    </lineage>
</organism>
<proteinExistence type="inferred from homology"/>